<dbReference type="PROSITE" id="PS51186">
    <property type="entry name" value="GNAT"/>
    <property type="match status" value="1"/>
</dbReference>
<dbReference type="Gene3D" id="3.40.630.30">
    <property type="match status" value="1"/>
</dbReference>
<dbReference type="CDD" id="cd04301">
    <property type="entry name" value="NAT_SF"/>
    <property type="match status" value="1"/>
</dbReference>
<dbReference type="eggNOG" id="COG0456">
    <property type="taxonomic scope" value="Bacteria"/>
</dbReference>
<dbReference type="GO" id="GO:0016747">
    <property type="term" value="F:acyltransferase activity, transferring groups other than amino-acyl groups"/>
    <property type="evidence" value="ECO:0007669"/>
    <property type="project" value="InterPro"/>
</dbReference>
<keyword evidence="3" id="KW-1185">Reference proteome</keyword>
<dbReference type="PANTHER" id="PTHR43305:SF1">
    <property type="entry name" value="FAMILY N-ACETYLTRANSFERASE, PUTATIVE (AFU_ORTHOLOGUE AFUA_2G01380)-RELATED"/>
    <property type="match status" value="1"/>
</dbReference>
<dbReference type="KEGG" id="ckl:CKL_0048"/>
<reference evidence="2 3" key="1">
    <citation type="journal article" date="2008" name="Proc. Natl. Acad. Sci. U.S.A.">
        <title>The genome of Clostridium kluyveri, a strict anaerobe with unique metabolic features.</title>
        <authorList>
            <person name="Seedorf H."/>
            <person name="Fricke W.F."/>
            <person name="Veith B."/>
            <person name="Brueggemann H."/>
            <person name="Liesegang H."/>
            <person name="Strittmatter A."/>
            <person name="Miethke M."/>
            <person name="Buckel W."/>
            <person name="Hinderberger J."/>
            <person name="Li F."/>
            <person name="Hagemeier C."/>
            <person name="Thauer R.K."/>
            <person name="Gottschalk G."/>
        </authorList>
    </citation>
    <scope>NUCLEOTIDE SEQUENCE [LARGE SCALE GENOMIC DNA]</scope>
    <source>
        <strain evidence="3">ATCC 8527 / DSM 555 / NCIMB 10680</strain>
    </source>
</reference>
<dbReference type="STRING" id="431943.CKL_0048"/>
<keyword evidence="2" id="KW-0808">Transferase</keyword>
<protein>
    <submittedName>
        <fullName evidence="2">Predicted acetyltransferase</fullName>
    </submittedName>
</protein>
<dbReference type="InterPro" id="IPR052777">
    <property type="entry name" value="Acetyltransferase_Enz"/>
</dbReference>
<accession>A5N496</accession>
<name>A5N496_CLOK5</name>
<evidence type="ECO:0000259" key="1">
    <source>
        <dbReference type="PROSITE" id="PS51186"/>
    </source>
</evidence>
<dbReference type="PANTHER" id="PTHR43305">
    <property type="entry name" value="FAMILY N-ACETYLTRANSFERASE, PUTATIVE (AFU_ORTHOLOGUE AFUA_2G01380)-RELATED"/>
    <property type="match status" value="1"/>
</dbReference>
<dbReference type="Proteomes" id="UP000002411">
    <property type="component" value="Chromosome"/>
</dbReference>
<evidence type="ECO:0000313" key="3">
    <source>
        <dbReference type="Proteomes" id="UP000002411"/>
    </source>
</evidence>
<dbReference type="HOGENOM" id="CLU_013985_11_0_9"/>
<sequence length="167" mass="19629">MESNFNINNSIIRFEHVYEQNIMVEEVRKLFLEYVQSLKIDLYFQNFETEIKVLPGKYGPPCGILILALVDDKAAGTIALRKISENICEMKRLYVRDTYRKLGIGKKLVNIIIQEALRLNYSYMRLDTLEAMKKAQDLYVSFGFHDIEPYVYNPIKGTRFMELKLKD</sequence>
<dbReference type="InterPro" id="IPR016181">
    <property type="entry name" value="Acyl_CoA_acyltransferase"/>
</dbReference>
<evidence type="ECO:0000313" key="2">
    <source>
        <dbReference type="EMBL" id="EDK32127.1"/>
    </source>
</evidence>
<organism evidence="2 3">
    <name type="scientific">Clostridium kluyveri (strain ATCC 8527 / DSM 555 / NBRC 12016 / NCIMB 10680 / K1)</name>
    <dbReference type="NCBI Taxonomy" id="431943"/>
    <lineage>
        <taxon>Bacteria</taxon>
        <taxon>Bacillati</taxon>
        <taxon>Bacillota</taxon>
        <taxon>Clostridia</taxon>
        <taxon>Eubacteriales</taxon>
        <taxon>Clostridiaceae</taxon>
        <taxon>Clostridium</taxon>
    </lineage>
</organism>
<dbReference type="EMBL" id="CP000673">
    <property type="protein sequence ID" value="EDK32127.1"/>
    <property type="molecule type" value="Genomic_DNA"/>
</dbReference>
<proteinExistence type="predicted"/>
<dbReference type="InterPro" id="IPR000182">
    <property type="entry name" value="GNAT_dom"/>
</dbReference>
<dbReference type="RefSeq" id="WP_011988653.1">
    <property type="nucleotide sequence ID" value="NC_009706.1"/>
</dbReference>
<gene>
    <name evidence="2" type="ordered locus">CKL_0048</name>
</gene>
<dbReference type="Pfam" id="PF00583">
    <property type="entry name" value="Acetyltransf_1"/>
    <property type="match status" value="1"/>
</dbReference>
<feature type="domain" description="N-acetyltransferase" evidence="1">
    <location>
        <begin position="22"/>
        <end position="166"/>
    </location>
</feature>
<dbReference type="AlphaFoldDB" id="A5N496"/>
<dbReference type="SUPFAM" id="SSF55729">
    <property type="entry name" value="Acyl-CoA N-acyltransferases (Nat)"/>
    <property type="match status" value="1"/>
</dbReference>